<feature type="transmembrane region" description="Helical" evidence="5">
    <location>
        <begin position="12"/>
        <end position="37"/>
    </location>
</feature>
<dbReference type="InterPro" id="IPR020846">
    <property type="entry name" value="MFS_dom"/>
</dbReference>
<sequence>MSQPTEGKSVGFYLAFLSLSLYAFTHALETTIFPISLPSIQDDFSASTVQYFWANSIFLLLTVLTQPLVTSLSNIFGRTYLLYSCLLLFAAGAALVGAAPNIYILIVGRLIQGIGGGGVDVLTEIIVTDITSLSQSTGCSLLDCKVAFVRSNPK</sequence>
<gene>
    <name evidence="7" type="ORF">N7450_002060</name>
</gene>
<dbReference type="EMBL" id="JAQJAC010000001">
    <property type="protein sequence ID" value="KAJ5600993.1"/>
    <property type="molecule type" value="Genomic_DNA"/>
</dbReference>
<comment type="caution">
    <text evidence="7">The sequence shown here is derived from an EMBL/GenBank/DDBJ whole genome shotgun (WGS) entry which is preliminary data.</text>
</comment>
<keyword evidence="3 5" id="KW-1133">Transmembrane helix</keyword>
<evidence type="ECO:0000256" key="1">
    <source>
        <dbReference type="ARBA" id="ARBA00004141"/>
    </source>
</evidence>
<keyword evidence="8" id="KW-1185">Reference proteome</keyword>
<comment type="subcellular location">
    <subcellularLocation>
        <location evidence="1">Membrane</location>
        <topology evidence="1">Multi-pass membrane protein</topology>
    </subcellularLocation>
</comment>
<evidence type="ECO:0000259" key="6">
    <source>
        <dbReference type="PROSITE" id="PS50850"/>
    </source>
</evidence>
<evidence type="ECO:0000313" key="7">
    <source>
        <dbReference type="EMBL" id="KAJ5600993.1"/>
    </source>
</evidence>
<feature type="transmembrane region" description="Helical" evidence="5">
    <location>
        <begin position="49"/>
        <end position="69"/>
    </location>
</feature>
<dbReference type="PANTHER" id="PTHR23501:SF156">
    <property type="entry name" value="TRANSPORTER, PUTATIVE-RELATED"/>
    <property type="match status" value="1"/>
</dbReference>
<proteinExistence type="predicted"/>
<evidence type="ECO:0000313" key="8">
    <source>
        <dbReference type="Proteomes" id="UP001216150"/>
    </source>
</evidence>
<reference evidence="7 8" key="1">
    <citation type="journal article" date="2023" name="IMA Fungus">
        <title>Comparative genomic study of the Penicillium genus elucidates a diverse pangenome and 15 lateral gene transfer events.</title>
        <authorList>
            <person name="Petersen C."/>
            <person name="Sorensen T."/>
            <person name="Nielsen M.R."/>
            <person name="Sondergaard T.E."/>
            <person name="Sorensen J.L."/>
            <person name="Fitzpatrick D.A."/>
            <person name="Frisvad J.C."/>
            <person name="Nielsen K.L."/>
        </authorList>
    </citation>
    <scope>NUCLEOTIDE SEQUENCE [LARGE SCALE GENOMIC DNA]</scope>
    <source>
        <strain evidence="7 8">IBT 29057</strain>
    </source>
</reference>
<keyword evidence="2 5" id="KW-0812">Transmembrane</keyword>
<feature type="transmembrane region" description="Helical" evidence="5">
    <location>
        <begin position="81"/>
        <end position="106"/>
    </location>
</feature>
<evidence type="ECO:0000256" key="4">
    <source>
        <dbReference type="ARBA" id="ARBA00023136"/>
    </source>
</evidence>
<dbReference type="SUPFAM" id="SSF103473">
    <property type="entry name" value="MFS general substrate transporter"/>
    <property type="match status" value="1"/>
</dbReference>
<dbReference type="PANTHER" id="PTHR23501">
    <property type="entry name" value="MAJOR FACILITATOR SUPERFAMILY"/>
    <property type="match status" value="1"/>
</dbReference>
<dbReference type="PROSITE" id="PS50850">
    <property type="entry name" value="MFS"/>
    <property type="match status" value="1"/>
</dbReference>
<dbReference type="GO" id="GO:0022857">
    <property type="term" value="F:transmembrane transporter activity"/>
    <property type="evidence" value="ECO:0007669"/>
    <property type="project" value="InterPro"/>
</dbReference>
<keyword evidence="4 5" id="KW-0472">Membrane</keyword>
<protein>
    <submittedName>
        <fullName evidence="7">MFS transporter</fullName>
    </submittedName>
</protein>
<dbReference type="GO" id="GO:0005886">
    <property type="term" value="C:plasma membrane"/>
    <property type="evidence" value="ECO:0007669"/>
    <property type="project" value="TreeGrafter"/>
</dbReference>
<dbReference type="AlphaFoldDB" id="A0AAD6H2Z0"/>
<dbReference type="Gene3D" id="1.20.1720.10">
    <property type="entry name" value="Multidrug resistance protein D"/>
    <property type="match status" value="1"/>
</dbReference>
<dbReference type="Proteomes" id="UP001216150">
    <property type="component" value="Unassembled WGS sequence"/>
</dbReference>
<name>A0AAD6H2Z0_9EURO</name>
<dbReference type="Pfam" id="PF07690">
    <property type="entry name" value="MFS_1"/>
    <property type="match status" value="1"/>
</dbReference>
<evidence type="ECO:0000256" key="3">
    <source>
        <dbReference type="ARBA" id="ARBA00022989"/>
    </source>
</evidence>
<evidence type="ECO:0000256" key="5">
    <source>
        <dbReference type="SAM" id="Phobius"/>
    </source>
</evidence>
<feature type="domain" description="Major facilitator superfamily (MFS) profile" evidence="6">
    <location>
        <begin position="15"/>
        <end position="154"/>
    </location>
</feature>
<evidence type="ECO:0000256" key="2">
    <source>
        <dbReference type="ARBA" id="ARBA00022692"/>
    </source>
</evidence>
<organism evidence="7 8">
    <name type="scientific">Penicillium hetheringtonii</name>
    <dbReference type="NCBI Taxonomy" id="911720"/>
    <lineage>
        <taxon>Eukaryota</taxon>
        <taxon>Fungi</taxon>
        <taxon>Dikarya</taxon>
        <taxon>Ascomycota</taxon>
        <taxon>Pezizomycotina</taxon>
        <taxon>Eurotiomycetes</taxon>
        <taxon>Eurotiomycetidae</taxon>
        <taxon>Eurotiales</taxon>
        <taxon>Aspergillaceae</taxon>
        <taxon>Penicillium</taxon>
    </lineage>
</organism>
<dbReference type="InterPro" id="IPR036259">
    <property type="entry name" value="MFS_trans_sf"/>
</dbReference>
<accession>A0AAD6H2Z0</accession>
<dbReference type="InterPro" id="IPR011701">
    <property type="entry name" value="MFS"/>
</dbReference>